<dbReference type="OrthoDB" id="625722at2"/>
<dbReference type="PANTHER" id="PTHR35369:SF2">
    <property type="entry name" value="BLR3025 PROTEIN"/>
    <property type="match status" value="1"/>
</dbReference>
<dbReference type="InterPro" id="IPR001126">
    <property type="entry name" value="UmuC"/>
</dbReference>
<proteinExistence type="inferred from homology"/>
<reference evidence="4 5" key="1">
    <citation type="submission" date="2016-08" db="EMBL/GenBank/DDBJ databases">
        <authorList>
            <person name="Seilhamer J.J."/>
        </authorList>
    </citation>
    <scope>NUCLEOTIDE SEQUENCE [LARGE SCALE GENOMIC DNA]</scope>
    <source>
        <strain evidence="4 5">DX4</strain>
    </source>
</reference>
<dbReference type="Gene3D" id="3.40.1170.60">
    <property type="match status" value="1"/>
</dbReference>
<dbReference type="KEGG" id="psty:BFS30_25345"/>
<keyword evidence="5" id="KW-1185">Reference proteome</keyword>
<evidence type="ECO:0000313" key="5">
    <source>
        <dbReference type="Proteomes" id="UP000094313"/>
    </source>
</evidence>
<comment type="similarity">
    <text evidence="1">Belongs to the DNA polymerase type-Y family.</text>
</comment>
<dbReference type="CDD" id="cd03468">
    <property type="entry name" value="PolY_like"/>
    <property type="match status" value="1"/>
</dbReference>
<dbReference type="AlphaFoldDB" id="A0A1D7QNG3"/>
<evidence type="ECO:0000256" key="2">
    <source>
        <dbReference type="ARBA" id="ARBA00022763"/>
    </source>
</evidence>
<dbReference type="Gene3D" id="3.30.70.270">
    <property type="match status" value="1"/>
</dbReference>
<dbReference type="GO" id="GO:0016740">
    <property type="term" value="F:transferase activity"/>
    <property type="evidence" value="ECO:0007669"/>
    <property type="project" value="UniProtKB-KW"/>
</dbReference>
<feature type="domain" description="UmuC" evidence="3">
    <location>
        <begin position="21"/>
        <end position="72"/>
    </location>
</feature>
<dbReference type="GO" id="GO:0006281">
    <property type="term" value="P:DNA repair"/>
    <property type="evidence" value="ECO:0007669"/>
    <property type="project" value="InterPro"/>
</dbReference>
<dbReference type="InterPro" id="IPR043128">
    <property type="entry name" value="Rev_trsase/Diguanyl_cyclase"/>
</dbReference>
<dbReference type="Proteomes" id="UP000094313">
    <property type="component" value="Chromosome"/>
</dbReference>
<sequence>MSRRYLTIWFRHLTTDQLAIRKPELKGEPFVLAAAERGRMVVKACSAAATKRGIETGMALADARAILPDLDVLDNHPLRAGKLLRALAEWSLRYTPVAAVDLPDGLILDVSGCTHLWGGEDLYLREILTKLRSAGYEVSAAIADTIGAAWAISRFGQISAVVEPGDHMDALRSLPPAALRLEAPVLERLQKLGLYQVRSFINMPARVLRRRFGQDLLTRLDQALGRTTERIEPIQAIVPYQERLPALEPIRTATGIEIALRKLLDQICQRLFREGKGMRKAVFKGYRIDGKIQQIEIGTNQPVRNIEHLFKLFALKIATIAPGLGIELFVLEAPVTEDLSIQQESLWAAGNQENSVIAGLLDRLAGRFGAGAIHRYLPDQHHWPERSICEAKSLEERPAINWPEDQPRPVCLLPRPEPIQVTSPIPDYPPMLFIYKGKVHKIRKADGPERIEREWWIEQGLIRDYYRVEDEQGARYWVFRSGQYKDDQPEWFIHGFFA</sequence>
<dbReference type="EMBL" id="CP017141">
    <property type="protein sequence ID" value="AOM80195.1"/>
    <property type="molecule type" value="Genomic_DNA"/>
</dbReference>
<dbReference type="PROSITE" id="PS50173">
    <property type="entry name" value="UMUC"/>
    <property type="match status" value="1"/>
</dbReference>
<evidence type="ECO:0000259" key="3">
    <source>
        <dbReference type="PROSITE" id="PS50173"/>
    </source>
</evidence>
<keyword evidence="2" id="KW-0227">DNA damage</keyword>
<dbReference type="InterPro" id="IPR043502">
    <property type="entry name" value="DNA/RNA_pol_sf"/>
</dbReference>
<dbReference type="RefSeq" id="WP_069381857.1">
    <property type="nucleotide sequence ID" value="NZ_CP017141.1"/>
</dbReference>
<protein>
    <submittedName>
        <fullName evidence="4">Nucleotidyltransferase</fullName>
    </submittedName>
</protein>
<accession>A0A1D7QNG3</accession>
<keyword evidence="4" id="KW-0808">Transferase</keyword>
<evidence type="ECO:0000313" key="4">
    <source>
        <dbReference type="EMBL" id="AOM80195.1"/>
    </source>
</evidence>
<dbReference type="SUPFAM" id="SSF56672">
    <property type="entry name" value="DNA/RNA polymerases"/>
    <property type="match status" value="1"/>
</dbReference>
<organism evidence="4 5">
    <name type="scientific">Pedobacter steynii</name>
    <dbReference type="NCBI Taxonomy" id="430522"/>
    <lineage>
        <taxon>Bacteria</taxon>
        <taxon>Pseudomonadati</taxon>
        <taxon>Bacteroidota</taxon>
        <taxon>Sphingobacteriia</taxon>
        <taxon>Sphingobacteriales</taxon>
        <taxon>Sphingobacteriaceae</taxon>
        <taxon>Pedobacter</taxon>
    </lineage>
</organism>
<name>A0A1D7QNG3_9SPHI</name>
<dbReference type="InterPro" id="IPR050356">
    <property type="entry name" value="SulA_CellDiv_inhibitor"/>
</dbReference>
<gene>
    <name evidence="4" type="ORF">BFS30_25345</name>
</gene>
<evidence type="ECO:0000256" key="1">
    <source>
        <dbReference type="ARBA" id="ARBA00010945"/>
    </source>
</evidence>
<dbReference type="Pfam" id="PF00817">
    <property type="entry name" value="IMS"/>
    <property type="match status" value="1"/>
</dbReference>
<dbReference type="PANTHER" id="PTHR35369">
    <property type="entry name" value="BLR3025 PROTEIN-RELATED"/>
    <property type="match status" value="1"/>
</dbReference>